<proteinExistence type="predicted"/>
<keyword evidence="2" id="KW-1185">Reference proteome</keyword>
<feature type="compositionally biased region" description="Low complexity" evidence="1">
    <location>
        <begin position="13"/>
        <end position="27"/>
    </location>
</feature>
<feature type="region of interest" description="Disordered" evidence="1">
    <location>
        <begin position="13"/>
        <end position="62"/>
    </location>
</feature>
<name>A0A915KMS0_ROMCU</name>
<sequence length="109" mass="12007">MIRSMDAVLTVASAGAPAAGDARSTADLELNYNNMSREKKEKKRSERTGKRKEKRQNKEKKVNTCAVLMFKRRMAGKAILPAVSKKSACTNNPLTSKVFVCKSSTVSRV</sequence>
<evidence type="ECO:0000313" key="3">
    <source>
        <dbReference type="WBParaSite" id="nRc.2.0.1.t39334-RA"/>
    </source>
</evidence>
<dbReference type="Proteomes" id="UP000887565">
    <property type="component" value="Unplaced"/>
</dbReference>
<dbReference type="AlphaFoldDB" id="A0A915KMS0"/>
<reference evidence="3" key="1">
    <citation type="submission" date="2022-11" db="UniProtKB">
        <authorList>
            <consortium name="WormBaseParasite"/>
        </authorList>
    </citation>
    <scope>IDENTIFICATION</scope>
</reference>
<evidence type="ECO:0000256" key="1">
    <source>
        <dbReference type="SAM" id="MobiDB-lite"/>
    </source>
</evidence>
<protein>
    <submittedName>
        <fullName evidence="3">Uncharacterized protein</fullName>
    </submittedName>
</protein>
<organism evidence="2 3">
    <name type="scientific">Romanomermis culicivorax</name>
    <name type="common">Nematode worm</name>
    <dbReference type="NCBI Taxonomy" id="13658"/>
    <lineage>
        <taxon>Eukaryota</taxon>
        <taxon>Metazoa</taxon>
        <taxon>Ecdysozoa</taxon>
        <taxon>Nematoda</taxon>
        <taxon>Enoplea</taxon>
        <taxon>Dorylaimia</taxon>
        <taxon>Mermithida</taxon>
        <taxon>Mermithoidea</taxon>
        <taxon>Mermithidae</taxon>
        <taxon>Romanomermis</taxon>
    </lineage>
</organism>
<accession>A0A915KMS0</accession>
<dbReference type="WBParaSite" id="nRc.2.0.1.t39334-RA">
    <property type="protein sequence ID" value="nRc.2.0.1.t39334-RA"/>
    <property type="gene ID" value="nRc.2.0.1.g39334"/>
</dbReference>
<feature type="compositionally biased region" description="Basic residues" evidence="1">
    <location>
        <begin position="49"/>
        <end position="58"/>
    </location>
</feature>
<evidence type="ECO:0000313" key="2">
    <source>
        <dbReference type="Proteomes" id="UP000887565"/>
    </source>
</evidence>
<feature type="compositionally biased region" description="Basic and acidic residues" evidence="1">
    <location>
        <begin position="36"/>
        <end position="48"/>
    </location>
</feature>